<evidence type="ECO:0000256" key="2">
    <source>
        <dbReference type="ARBA" id="ARBA00012418"/>
    </source>
</evidence>
<accession>A0A381PL13</accession>
<proteinExistence type="inferred from homology"/>
<dbReference type="InterPro" id="IPR011262">
    <property type="entry name" value="DNA-dir_RNA_pol_insert"/>
</dbReference>
<dbReference type="NCBIfam" id="NF003513">
    <property type="entry name" value="PRK05182.1-2"/>
    <property type="match status" value="1"/>
</dbReference>
<dbReference type="EC" id="2.7.7.6" evidence="2"/>
<keyword evidence="5" id="KW-0548">Nucleotidyltransferase</keyword>
<evidence type="ECO:0000256" key="7">
    <source>
        <dbReference type="ARBA" id="ARBA00048552"/>
    </source>
</evidence>
<evidence type="ECO:0000313" key="9">
    <source>
        <dbReference type="EMBL" id="SUZ67691.1"/>
    </source>
</evidence>
<evidence type="ECO:0000256" key="1">
    <source>
        <dbReference type="ARBA" id="ARBA00007123"/>
    </source>
</evidence>
<dbReference type="HAMAP" id="MF_00059">
    <property type="entry name" value="RNApol_bact_RpoA"/>
    <property type="match status" value="1"/>
</dbReference>
<dbReference type="Pfam" id="PF01000">
    <property type="entry name" value="RNA_pol_A_bac"/>
    <property type="match status" value="1"/>
</dbReference>
<gene>
    <name evidence="9" type="ORF">METZ01_LOCUS20545</name>
</gene>
<keyword evidence="3" id="KW-0240">DNA-directed RNA polymerase</keyword>
<organism evidence="9">
    <name type="scientific">marine metagenome</name>
    <dbReference type="NCBI Taxonomy" id="408172"/>
    <lineage>
        <taxon>unclassified sequences</taxon>
        <taxon>metagenomes</taxon>
        <taxon>ecological metagenomes</taxon>
    </lineage>
</organism>
<dbReference type="GO" id="GO:0000428">
    <property type="term" value="C:DNA-directed RNA polymerase complex"/>
    <property type="evidence" value="ECO:0007669"/>
    <property type="project" value="UniProtKB-KW"/>
</dbReference>
<feature type="domain" description="DNA-directed RNA polymerase RpoA/D/Rpb3-type" evidence="8">
    <location>
        <begin position="21"/>
        <end position="228"/>
    </location>
</feature>
<keyword evidence="4" id="KW-0808">Transferase</keyword>
<sequence length="325" mass="36232">MASNNGELKFKVDKKSRTDEFGRFTLEPLERGTGITVGNAMRRVLMTSIPGSAINAVKIDGVLHEYATLEGVTEDVSDIIQNLKQVRFKLTDPKPDKIQLSFSGKGQFTAKDIDGASQQYKVMNPDLSIATMNDKANFTIELQLSVGKGYVDADSHQRIDSPIGTVYIDSIFNPVSRVTYDVEPVSSAKDSLERLILDVHTDGTITPENSVSFAARALTEYFNMFKISDEEPILEVAEEIDEEALHIREVLQRSIDEMELSVRSHNCLKAAGIDTIIDLVSKEENAMLKYKNFGRKSLSELIEKLDEMELSFGMDVGKYMLETDA</sequence>
<dbReference type="InterPro" id="IPR036603">
    <property type="entry name" value="RBP11-like"/>
</dbReference>
<dbReference type="Gene3D" id="1.10.150.20">
    <property type="entry name" value="5' to 3' exonuclease, C-terminal subdomain"/>
    <property type="match status" value="1"/>
</dbReference>
<evidence type="ECO:0000256" key="3">
    <source>
        <dbReference type="ARBA" id="ARBA00022478"/>
    </source>
</evidence>
<dbReference type="Pfam" id="PF01193">
    <property type="entry name" value="RNA_pol_L"/>
    <property type="match status" value="1"/>
</dbReference>
<dbReference type="InterPro" id="IPR011260">
    <property type="entry name" value="RNAP_asu_C"/>
</dbReference>
<dbReference type="NCBIfam" id="NF003519">
    <property type="entry name" value="PRK05182.2-5"/>
    <property type="match status" value="1"/>
</dbReference>
<evidence type="ECO:0000256" key="4">
    <source>
        <dbReference type="ARBA" id="ARBA00022679"/>
    </source>
</evidence>
<dbReference type="GO" id="GO:0006351">
    <property type="term" value="P:DNA-templated transcription"/>
    <property type="evidence" value="ECO:0007669"/>
    <property type="project" value="InterPro"/>
</dbReference>
<dbReference type="Gene3D" id="3.30.1360.10">
    <property type="entry name" value="RNA polymerase, RBP11-like subunit"/>
    <property type="match status" value="1"/>
</dbReference>
<dbReference type="FunFam" id="2.170.120.12:FF:000001">
    <property type="entry name" value="DNA-directed RNA polymerase subunit alpha"/>
    <property type="match status" value="1"/>
</dbReference>
<comment type="catalytic activity">
    <reaction evidence="7">
        <text>RNA(n) + a ribonucleoside 5'-triphosphate = RNA(n+1) + diphosphate</text>
        <dbReference type="Rhea" id="RHEA:21248"/>
        <dbReference type="Rhea" id="RHEA-COMP:14527"/>
        <dbReference type="Rhea" id="RHEA-COMP:17342"/>
        <dbReference type="ChEBI" id="CHEBI:33019"/>
        <dbReference type="ChEBI" id="CHEBI:61557"/>
        <dbReference type="ChEBI" id="CHEBI:140395"/>
        <dbReference type="EC" id="2.7.7.6"/>
    </reaction>
</comment>
<dbReference type="CDD" id="cd06928">
    <property type="entry name" value="RNAP_alpha_NTD"/>
    <property type="match status" value="1"/>
</dbReference>
<dbReference type="GO" id="GO:0046983">
    <property type="term" value="F:protein dimerization activity"/>
    <property type="evidence" value="ECO:0007669"/>
    <property type="project" value="InterPro"/>
</dbReference>
<dbReference type="SUPFAM" id="SSF55257">
    <property type="entry name" value="RBP11-like subunits of RNA polymerase"/>
    <property type="match status" value="1"/>
</dbReference>
<dbReference type="SUPFAM" id="SSF47789">
    <property type="entry name" value="C-terminal domain of RNA polymerase alpha subunit"/>
    <property type="match status" value="1"/>
</dbReference>
<dbReference type="Gene3D" id="2.170.120.12">
    <property type="entry name" value="DNA-directed RNA polymerase, insert domain"/>
    <property type="match status" value="1"/>
</dbReference>
<dbReference type="SMART" id="SM00662">
    <property type="entry name" value="RPOLD"/>
    <property type="match status" value="1"/>
</dbReference>
<dbReference type="Pfam" id="PF03118">
    <property type="entry name" value="RNA_pol_A_CTD"/>
    <property type="match status" value="1"/>
</dbReference>
<dbReference type="GO" id="GO:0003899">
    <property type="term" value="F:DNA-directed RNA polymerase activity"/>
    <property type="evidence" value="ECO:0007669"/>
    <property type="project" value="UniProtKB-EC"/>
</dbReference>
<dbReference type="InterPro" id="IPR011263">
    <property type="entry name" value="DNA-dir_RNA_pol_RpoA/D/Rpb3"/>
</dbReference>
<evidence type="ECO:0000259" key="8">
    <source>
        <dbReference type="SMART" id="SM00662"/>
    </source>
</evidence>
<keyword evidence="6" id="KW-0804">Transcription</keyword>
<reference evidence="9" key="1">
    <citation type="submission" date="2018-05" db="EMBL/GenBank/DDBJ databases">
        <authorList>
            <person name="Lanie J.A."/>
            <person name="Ng W.-L."/>
            <person name="Kazmierczak K.M."/>
            <person name="Andrzejewski T.M."/>
            <person name="Davidsen T.M."/>
            <person name="Wayne K.J."/>
            <person name="Tettelin H."/>
            <person name="Glass J.I."/>
            <person name="Rusch D."/>
            <person name="Podicherti R."/>
            <person name="Tsui H.-C.T."/>
            <person name="Winkler M.E."/>
        </authorList>
    </citation>
    <scope>NUCLEOTIDE SEQUENCE</scope>
</reference>
<dbReference type="NCBIfam" id="TIGR02027">
    <property type="entry name" value="rpoA"/>
    <property type="match status" value="1"/>
</dbReference>
<dbReference type="GO" id="GO:0005737">
    <property type="term" value="C:cytoplasm"/>
    <property type="evidence" value="ECO:0007669"/>
    <property type="project" value="UniProtKB-ARBA"/>
</dbReference>
<dbReference type="EMBL" id="UINC01001018">
    <property type="protein sequence ID" value="SUZ67691.1"/>
    <property type="molecule type" value="Genomic_DNA"/>
</dbReference>
<evidence type="ECO:0000256" key="6">
    <source>
        <dbReference type="ARBA" id="ARBA00023163"/>
    </source>
</evidence>
<dbReference type="SUPFAM" id="SSF56553">
    <property type="entry name" value="Insert subdomain of RNA polymerase alpha subunit"/>
    <property type="match status" value="1"/>
</dbReference>
<evidence type="ECO:0000256" key="5">
    <source>
        <dbReference type="ARBA" id="ARBA00022695"/>
    </source>
</evidence>
<dbReference type="InterPro" id="IPR036643">
    <property type="entry name" value="RNApol_insert_sf"/>
</dbReference>
<dbReference type="AlphaFoldDB" id="A0A381PL13"/>
<comment type="similarity">
    <text evidence="1">Belongs to the RNA polymerase alpha chain family.</text>
</comment>
<protein>
    <recommendedName>
        <fullName evidence="2">DNA-directed RNA polymerase</fullName>
        <ecNumber evidence="2">2.7.7.6</ecNumber>
    </recommendedName>
</protein>
<name>A0A381PL13_9ZZZZ</name>
<dbReference type="GO" id="GO:0003677">
    <property type="term" value="F:DNA binding"/>
    <property type="evidence" value="ECO:0007669"/>
    <property type="project" value="InterPro"/>
</dbReference>
<dbReference type="InterPro" id="IPR011773">
    <property type="entry name" value="DNA-dir_RpoA"/>
</dbReference>